<keyword evidence="6 7" id="KW-0472">Membrane</keyword>
<keyword evidence="4 7" id="KW-0812">Transmembrane</keyword>
<name>A0A917EUT7_9MICO</name>
<dbReference type="SUPFAM" id="SSF161098">
    <property type="entry name" value="MetI-like"/>
    <property type="match status" value="1"/>
</dbReference>
<dbReference type="AlphaFoldDB" id="A0A917EUT7"/>
<dbReference type="GO" id="GO:0005886">
    <property type="term" value="C:plasma membrane"/>
    <property type="evidence" value="ECO:0007669"/>
    <property type="project" value="UniProtKB-SubCell"/>
</dbReference>
<protein>
    <submittedName>
        <fullName evidence="9">Peptide ABC transporter permease</fullName>
    </submittedName>
</protein>
<organism evidence="9 10">
    <name type="scientific">Subtercola lobariae</name>
    <dbReference type="NCBI Taxonomy" id="1588641"/>
    <lineage>
        <taxon>Bacteria</taxon>
        <taxon>Bacillati</taxon>
        <taxon>Actinomycetota</taxon>
        <taxon>Actinomycetes</taxon>
        <taxon>Micrococcales</taxon>
        <taxon>Microbacteriaceae</taxon>
        <taxon>Subtercola</taxon>
    </lineage>
</organism>
<feature type="domain" description="ABC transmembrane type-1" evidence="8">
    <location>
        <begin position="117"/>
        <end position="318"/>
    </location>
</feature>
<keyword evidence="10" id="KW-1185">Reference proteome</keyword>
<dbReference type="Proteomes" id="UP000598775">
    <property type="component" value="Unassembled WGS sequence"/>
</dbReference>
<evidence type="ECO:0000256" key="6">
    <source>
        <dbReference type="ARBA" id="ARBA00023136"/>
    </source>
</evidence>
<dbReference type="EMBL" id="BMGP01000002">
    <property type="protein sequence ID" value="GGF19282.1"/>
    <property type="molecule type" value="Genomic_DNA"/>
</dbReference>
<dbReference type="InterPro" id="IPR000515">
    <property type="entry name" value="MetI-like"/>
</dbReference>
<keyword evidence="5 7" id="KW-1133">Transmembrane helix</keyword>
<dbReference type="Pfam" id="PF00528">
    <property type="entry name" value="BPD_transp_1"/>
    <property type="match status" value="1"/>
</dbReference>
<feature type="transmembrane region" description="Helical" evidence="7">
    <location>
        <begin position="156"/>
        <end position="183"/>
    </location>
</feature>
<evidence type="ECO:0000256" key="7">
    <source>
        <dbReference type="RuleBase" id="RU363032"/>
    </source>
</evidence>
<feature type="transmembrane region" description="Helical" evidence="7">
    <location>
        <begin position="119"/>
        <end position="144"/>
    </location>
</feature>
<comment type="caution">
    <text evidence="9">The sequence shown here is derived from an EMBL/GenBank/DDBJ whole genome shotgun (WGS) entry which is preliminary data.</text>
</comment>
<accession>A0A917EUT7</accession>
<evidence type="ECO:0000256" key="1">
    <source>
        <dbReference type="ARBA" id="ARBA00004651"/>
    </source>
</evidence>
<comment type="similarity">
    <text evidence="7">Belongs to the binding-protein-dependent transport system permease family.</text>
</comment>
<dbReference type="PANTHER" id="PTHR43163">
    <property type="entry name" value="DIPEPTIDE TRANSPORT SYSTEM PERMEASE PROTEIN DPPB-RELATED"/>
    <property type="match status" value="1"/>
</dbReference>
<evidence type="ECO:0000256" key="4">
    <source>
        <dbReference type="ARBA" id="ARBA00022692"/>
    </source>
</evidence>
<dbReference type="InterPro" id="IPR045621">
    <property type="entry name" value="BPD_transp_1_N"/>
</dbReference>
<reference evidence="9 10" key="1">
    <citation type="journal article" date="2014" name="Int. J. Syst. Evol. Microbiol.">
        <title>Complete genome sequence of Corynebacterium casei LMG S-19264T (=DSM 44701T), isolated from a smear-ripened cheese.</title>
        <authorList>
            <consortium name="US DOE Joint Genome Institute (JGI-PGF)"/>
            <person name="Walter F."/>
            <person name="Albersmeier A."/>
            <person name="Kalinowski J."/>
            <person name="Ruckert C."/>
        </authorList>
    </citation>
    <scope>NUCLEOTIDE SEQUENCE [LARGE SCALE GENOMIC DNA]</scope>
    <source>
        <strain evidence="9 10">CGMCC 1.12976</strain>
    </source>
</reference>
<keyword evidence="3" id="KW-1003">Cell membrane</keyword>
<feature type="transmembrane region" description="Helical" evidence="7">
    <location>
        <begin position="299"/>
        <end position="325"/>
    </location>
</feature>
<evidence type="ECO:0000313" key="9">
    <source>
        <dbReference type="EMBL" id="GGF19282.1"/>
    </source>
</evidence>
<feature type="transmembrane region" description="Helical" evidence="7">
    <location>
        <begin position="195"/>
        <end position="215"/>
    </location>
</feature>
<evidence type="ECO:0000256" key="5">
    <source>
        <dbReference type="ARBA" id="ARBA00022989"/>
    </source>
</evidence>
<evidence type="ECO:0000259" key="8">
    <source>
        <dbReference type="PROSITE" id="PS50928"/>
    </source>
</evidence>
<sequence length="336" mass="35765">MTETKSIPLPDKLASSWAGWPTLRFILGRILGLLATLFVASIVVFGALYLAPGNPLTFLTQGRSMSQEAIAALETQYHLNDPIWMQYLRWLGELLHGNFGTSIVYNQPVSTLLAARAPATVLVIVMAAAIVLAVGLAIGAYSGLRPGWLSRWTMAGATAIMAIPTFVAAVVLIIVFAVNLGWFPVFGSGAPGLDAVYHSILPAVALALASVAFVARLTQAAIRQELSAEHVQTAVSRGLPRRYIVQRHIVRNAAIPVLTVAGLTIAGLIAGSVIVEQVFQLGGIGQFLVSSVQQKDFPVVQAICLTYVAAFIVLNTLIDLAYALLDPRVSLGRKSS</sequence>
<evidence type="ECO:0000256" key="2">
    <source>
        <dbReference type="ARBA" id="ARBA00022448"/>
    </source>
</evidence>
<dbReference type="Gene3D" id="1.10.3720.10">
    <property type="entry name" value="MetI-like"/>
    <property type="match status" value="1"/>
</dbReference>
<dbReference type="Pfam" id="PF19300">
    <property type="entry name" value="BPD_transp_1_N"/>
    <property type="match status" value="1"/>
</dbReference>
<dbReference type="GO" id="GO:0055085">
    <property type="term" value="P:transmembrane transport"/>
    <property type="evidence" value="ECO:0007669"/>
    <property type="project" value="InterPro"/>
</dbReference>
<dbReference type="InterPro" id="IPR035906">
    <property type="entry name" value="MetI-like_sf"/>
</dbReference>
<dbReference type="PANTHER" id="PTHR43163:SF7">
    <property type="entry name" value="DIPEPTIDE-TRANSPORT INTEGRAL MEMBRANE PROTEIN ABC TRANSPORTER DPPB-RELATED"/>
    <property type="match status" value="1"/>
</dbReference>
<keyword evidence="2 7" id="KW-0813">Transport</keyword>
<dbReference type="PROSITE" id="PS50928">
    <property type="entry name" value="ABC_TM1"/>
    <property type="match status" value="1"/>
</dbReference>
<evidence type="ECO:0000313" key="10">
    <source>
        <dbReference type="Proteomes" id="UP000598775"/>
    </source>
</evidence>
<feature type="transmembrane region" description="Helical" evidence="7">
    <location>
        <begin position="30"/>
        <end position="51"/>
    </location>
</feature>
<evidence type="ECO:0000256" key="3">
    <source>
        <dbReference type="ARBA" id="ARBA00022475"/>
    </source>
</evidence>
<comment type="subcellular location">
    <subcellularLocation>
        <location evidence="1 7">Cell membrane</location>
        <topology evidence="1 7">Multi-pass membrane protein</topology>
    </subcellularLocation>
</comment>
<feature type="transmembrane region" description="Helical" evidence="7">
    <location>
        <begin position="253"/>
        <end position="279"/>
    </location>
</feature>
<proteinExistence type="inferred from homology"/>
<gene>
    <name evidence="9" type="ORF">GCM10011399_11120</name>
</gene>